<name>A0A0L8C2M1_ENSAD</name>
<evidence type="ECO:0000256" key="2">
    <source>
        <dbReference type="ARBA" id="ARBA00023125"/>
    </source>
</evidence>
<dbReference type="InterPro" id="IPR002577">
    <property type="entry name" value="HTH_HxlR"/>
</dbReference>
<evidence type="ECO:0000256" key="3">
    <source>
        <dbReference type="ARBA" id="ARBA00023163"/>
    </source>
</evidence>
<keyword evidence="2" id="KW-0238">DNA-binding</keyword>
<reference evidence="6" key="1">
    <citation type="submission" date="2015-07" db="EMBL/GenBank/DDBJ databases">
        <title>Whole genome sequence of an Ensifer adhaerens strain isolated from a cave pool in the Wind Cave National Park.</title>
        <authorList>
            <person name="Eng W.W.H."/>
            <person name="Gan H.M."/>
            <person name="Barton H.A."/>
            <person name="Savka M.A."/>
        </authorList>
    </citation>
    <scope>NUCLEOTIDE SEQUENCE [LARGE SCALE GENOMIC DNA]</scope>
    <source>
        <strain evidence="6">SD006</strain>
    </source>
</reference>
<evidence type="ECO:0000313" key="5">
    <source>
        <dbReference type="EMBL" id="KOF21192.1"/>
    </source>
</evidence>
<dbReference type="EMBL" id="LGAP01000002">
    <property type="protein sequence ID" value="KOF21192.1"/>
    <property type="molecule type" value="Genomic_DNA"/>
</dbReference>
<evidence type="ECO:0000259" key="4">
    <source>
        <dbReference type="PROSITE" id="PS51118"/>
    </source>
</evidence>
<accession>A0A0L8C2M1</accession>
<dbReference type="Gene3D" id="1.10.10.10">
    <property type="entry name" value="Winged helix-like DNA-binding domain superfamily/Winged helix DNA-binding domain"/>
    <property type="match status" value="1"/>
</dbReference>
<dbReference type="PANTHER" id="PTHR33204:SF29">
    <property type="entry name" value="TRANSCRIPTIONAL REGULATOR"/>
    <property type="match status" value="1"/>
</dbReference>
<keyword evidence="1" id="KW-0805">Transcription regulation</keyword>
<sequence length="106" mass="11562">MNKPADNGFSTAMKMVAGKWKINILCELGVAPRRFGRLRQSIPAISEKMLTQQLRELEADGLVNRKVYPGSPTKVVYSLTESGAALNAGAEGLCHWAEQFPSRADA</sequence>
<proteinExistence type="predicted"/>
<comment type="caution">
    <text evidence="5">The sequence shown here is derived from an EMBL/GenBank/DDBJ whole genome shotgun (WGS) entry which is preliminary data.</text>
</comment>
<dbReference type="InterPro" id="IPR036388">
    <property type="entry name" value="WH-like_DNA-bd_sf"/>
</dbReference>
<dbReference type="OrthoDB" id="9800350at2"/>
<dbReference type="PATRIC" id="fig|106592.7.peg.3138"/>
<dbReference type="PANTHER" id="PTHR33204">
    <property type="entry name" value="TRANSCRIPTIONAL REGULATOR, MARR FAMILY"/>
    <property type="match status" value="1"/>
</dbReference>
<evidence type="ECO:0000256" key="1">
    <source>
        <dbReference type="ARBA" id="ARBA00023015"/>
    </source>
</evidence>
<dbReference type="GO" id="GO:0003677">
    <property type="term" value="F:DNA binding"/>
    <property type="evidence" value="ECO:0007669"/>
    <property type="project" value="UniProtKB-KW"/>
</dbReference>
<dbReference type="Pfam" id="PF01638">
    <property type="entry name" value="HxlR"/>
    <property type="match status" value="1"/>
</dbReference>
<protein>
    <submittedName>
        <fullName evidence="5">HxlR family transcriptional regulator</fullName>
    </submittedName>
</protein>
<feature type="domain" description="HTH hxlR-type" evidence="4">
    <location>
        <begin position="3"/>
        <end position="105"/>
    </location>
</feature>
<dbReference type="InterPro" id="IPR036390">
    <property type="entry name" value="WH_DNA-bd_sf"/>
</dbReference>
<dbReference type="RefSeq" id="WP_053248134.1">
    <property type="nucleotide sequence ID" value="NZ_LGAP01000002.1"/>
</dbReference>
<gene>
    <name evidence="5" type="ORF">AC244_07455</name>
</gene>
<dbReference type="Proteomes" id="UP000037425">
    <property type="component" value="Unassembled WGS sequence"/>
</dbReference>
<dbReference type="AlphaFoldDB" id="A0A0L8C2M1"/>
<evidence type="ECO:0000313" key="6">
    <source>
        <dbReference type="Proteomes" id="UP000037425"/>
    </source>
</evidence>
<dbReference type="PROSITE" id="PS51118">
    <property type="entry name" value="HTH_HXLR"/>
    <property type="match status" value="1"/>
</dbReference>
<organism evidence="5 6">
    <name type="scientific">Ensifer adhaerens</name>
    <name type="common">Sinorhizobium morelense</name>
    <dbReference type="NCBI Taxonomy" id="106592"/>
    <lineage>
        <taxon>Bacteria</taxon>
        <taxon>Pseudomonadati</taxon>
        <taxon>Pseudomonadota</taxon>
        <taxon>Alphaproteobacteria</taxon>
        <taxon>Hyphomicrobiales</taxon>
        <taxon>Rhizobiaceae</taxon>
        <taxon>Sinorhizobium/Ensifer group</taxon>
        <taxon>Ensifer</taxon>
    </lineage>
</organism>
<keyword evidence="3" id="KW-0804">Transcription</keyword>
<dbReference type="SUPFAM" id="SSF46785">
    <property type="entry name" value="Winged helix' DNA-binding domain"/>
    <property type="match status" value="1"/>
</dbReference>